<name>A0ACA9SWY7_9GLOM</name>
<proteinExistence type="predicted"/>
<sequence>MSDDSITPLTEDTTNEIAEGSTVVTKERKLDPSHPFVQALLEKKLAAEE</sequence>
<feature type="non-terminal residue" evidence="1">
    <location>
        <position position="49"/>
    </location>
</feature>
<comment type="caution">
    <text evidence="1">The sequence shown here is derived from an EMBL/GenBank/DDBJ whole genome shotgun (WGS) entry which is preliminary data.</text>
</comment>
<accession>A0ACA9SWY7</accession>
<reference evidence="1" key="1">
    <citation type="submission" date="2021-06" db="EMBL/GenBank/DDBJ databases">
        <authorList>
            <person name="Kallberg Y."/>
            <person name="Tangrot J."/>
            <person name="Rosling A."/>
        </authorList>
    </citation>
    <scope>NUCLEOTIDE SEQUENCE</scope>
    <source>
        <strain evidence="1">MA461A</strain>
    </source>
</reference>
<protein>
    <submittedName>
        <fullName evidence="1">31633_t:CDS:1</fullName>
    </submittedName>
</protein>
<dbReference type="EMBL" id="CAJVQC010159432">
    <property type="protein sequence ID" value="CAG8848142.1"/>
    <property type="molecule type" value="Genomic_DNA"/>
</dbReference>
<evidence type="ECO:0000313" key="2">
    <source>
        <dbReference type="Proteomes" id="UP000789920"/>
    </source>
</evidence>
<organism evidence="1 2">
    <name type="scientific">Racocetra persica</name>
    <dbReference type="NCBI Taxonomy" id="160502"/>
    <lineage>
        <taxon>Eukaryota</taxon>
        <taxon>Fungi</taxon>
        <taxon>Fungi incertae sedis</taxon>
        <taxon>Mucoromycota</taxon>
        <taxon>Glomeromycotina</taxon>
        <taxon>Glomeromycetes</taxon>
        <taxon>Diversisporales</taxon>
        <taxon>Gigasporaceae</taxon>
        <taxon>Racocetra</taxon>
    </lineage>
</organism>
<keyword evidence="2" id="KW-1185">Reference proteome</keyword>
<gene>
    <name evidence="1" type="ORF">RPERSI_LOCUS34970</name>
</gene>
<dbReference type="Proteomes" id="UP000789920">
    <property type="component" value="Unassembled WGS sequence"/>
</dbReference>
<evidence type="ECO:0000313" key="1">
    <source>
        <dbReference type="EMBL" id="CAG8848142.1"/>
    </source>
</evidence>